<keyword evidence="3" id="KW-1185">Reference proteome</keyword>
<organism evidence="2 3">
    <name type="scientific">Exidia glandulosa HHB12029</name>
    <dbReference type="NCBI Taxonomy" id="1314781"/>
    <lineage>
        <taxon>Eukaryota</taxon>
        <taxon>Fungi</taxon>
        <taxon>Dikarya</taxon>
        <taxon>Basidiomycota</taxon>
        <taxon>Agaricomycotina</taxon>
        <taxon>Agaricomycetes</taxon>
        <taxon>Auriculariales</taxon>
        <taxon>Exidiaceae</taxon>
        <taxon>Exidia</taxon>
    </lineage>
</organism>
<sequence length="156" mass="16876">MALVDSVGTARSRFTHRRELKALNSTRIWVKGGQVTHAQILENALLSYNGGKTDDASGGKGQGEMYGEDSTQEIAGRDRVCGDEAETRQGKMIQRERQTYPRRHSIAQEEHEHIKQRRTSPPACLPNQERTTGRAAGGGSGGGGGGGRDDENTTAK</sequence>
<gene>
    <name evidence="2" type="ORF">EXIGLDRAFT_182771</name>
</gene>
<evidence type="ECO:0000256" key="1">
    <source>
        <dbReference type="SAM" id="MobiDB-lite"/>
    </source>
</evidence>
<feature type="compositionally biased region" description="Basic and acidic residues" evidence="1">
    <location>
        <begin position="83"/>
        <end position="99"/>
    </location>
</feature>
<evidence type="ECO:0000313" key="3">
    <source>
        <dbReference type="Proteomes" id="UP000077266"/>
    </source>
</evidence>
<dbReference type="InParanoid" id="A0A165F251"/>
<dbReference type="Proteomes" id="UP000077266">
    <property type="component" value="Unassembled WGS sequence"/>
</dbReference>
<proteinExistence type="predicted"/>
<feature type="region of interest" description="Disordered" evidence="1">
    <location>
        <begin position="83"/>
        <end position="156"/>
    </location>
</feature>
<reference evidence="2 3" key="1">
    <citation type="journal article" date="2016" name="Mol. Biol. Evol.">
        <title>Comparative Genomics of Early-Diverging Mushroom-Forming Fungi Provides Insights into the Origins of Lignocellulose Decay Capabilities.</title>
        <authorList>
            <person name="Nagy L.G."/>
            <person name="Riley R."/>
            <person name="Tritt A."/>
            <person name="Adam C."/>
            <person name="Daum C."/>
            <person name="Floudas D."/>
            <person name="Sun H."/>
            <person name="Yadav J.S."/>
            <person name="Pangilinan J."/>
            <person name="Larsson K.H."/>
            <person name="Matsuura K."/>
            <person name="Barry K."/>
            <person name="Labutti K."/>
            <person name="Kuo R."/>
            <person name="Ohm R.A."/>
            <person name="Bhattacharya S.S."/>
            <person name="Shirouzu T."/>
            <person name="Yoshinaga Y."/>
            <person name="Martin F.M."/>
            <person name="Grigoriev I.V."/>
            <person name="Hibbett D.S."/>
        </authorList>
    </citation>
    <scope>NUCLEOTIDE SEQUENCE [LARGE SCALE GENOMIC DNA]</scope>
    <source>
        <strain evidence="2 3">HHB12029</strain>
    </source>
</reference>
<protein>
    <submittedName>
        <fullName evidence="2">Uncharacterized protein</fullName>
    </submittedName>
</protein>
<evidence type="ECO:0000313" key="2">
    <source>
        <dbReference type="EMBL" id="KZV88210.1"/>
    </source>
</evidence>
<name>A0A165F251_EXIGL</name>
<feature type="compositionally biased region" description="Basic and acidic residues" evidence="1">
    <location>
        <begin position="147"/>
        <end position="156"/>
    </location>
</feature>
<dbReference type="AlphaFoldDB" id="A0A165F251"/>
<feature type="compositionally biased region" description="Gly residues" evidence="1">
    <location>
        <begin position="135"/>
        <end position="146"/>
    </location>
</feature>
<dbReference type="EMBL" id="KV426105">
    <property type="protein sequence ID" value="KZV88210.1"/>
    <property type="molecule type" value="Genomic_DNA"/>
</dbReference>
<accession>A0A165F251</accession>